<dbReference type="Gene3D" id="3.40.50.1820">
    <property type="entry name" value="alpha/beta hydrolase"/>
    <property type="match status" value="1"/>
</dbReference>
<organism evidence="2 3">
    <name type="scientific">Fictibacillus nanhaiensis</name>
    <dbReference type="NCBI Taxonomy" id="742169"/>
    <lineage>
        <taxon>Bacteria</taxon>
        <taxon>Bacillati</taxon>
        <taxon>Bacillota</taxon>
        <taxon>Bacilli</taxon>
        <taxon>Bacillales</taxon>
        <taxon>Fictibacillaceae</taxon>
        <taxon>Fictibacillus</taxon>
    </lineage>
</organism>
<dbReference type="Pfam" id="PF07495">
    <property type="entry name" value="Y_Y_Y"/>
    <property type="match status" value="1"/>
</dbReference>
<dbReference type="SUPFAM" id="SSF53474">
    <property type="entry name" value="alpha/beta-Hydrolases"/>
    <property type="match status" value="1"/>
</dbReference>
<accession>A0ABS2ZNM3</accession>
<dbReference type="InterPro" id="IPR029058">
    <property type="entry name" value="AB_hydrolase_fold"/>
</dbReference>
<dbReference type="EMBL" id="JAFHKR010000038">
    <property type="protein sequence ID" value="MBN3553978.1"/>
    <property type="molecule type" value="Genomic_DNA"/>
</dbReference>
<evidence type="ECO:0000313" key="3">
    <source>
        <dbReference type="Proteomes" id="UP001296923"/>
    </source>
</evidence>
<protein>
    <submittedName>
        <fullName evidence="2">Two component regulator three Y domain-containing protein</fullName>
    </submittedName>
</protein>
<name>A0ABS2ZNM3_9BACL</name>
<sequence length="326" mass="37853">MLIDEKIFKGEVDVRYLFKRSSSENRKLVIVFSAFPPINTKPKFNYINTLEGLDTNKLYILDDFGCRASYYLCEDKDYKIENTVIKLINKIVQENNINHIISSGSSKGGYAALYYGIKYGFNSIIAASPQFLLGNYLLKETNTTNVAKFISGNIQSADMKFLNEILFNTINSSEYRPSIYIHVGEGEDHYQLHVKPLLECLNSNSIPYYLDLGNYSNHSDVSKFFPTYFRKIVCSNLGLPYINEVLYKQEECQLYKKVRFKIGASDNAISYAWYVYKDKDIVYKRSYSKENFFDYQFIQKGTYKFKVFAINSERIKTTLVSKKIEV</sequence>
<evidence type="ECO:0000259" key="1">
    <source>
        <dbReference type="Pfam" id="PF07495"/>
    </source>
</evidence>
<comment type="caution">
    <text evidence="2">The sequence shown here is derived from an EMBL/GenBank/DDBJ whole genome shotgun (WGS) entry which is preliminary data.</text>
</comment>
<reference evidence="2 3" key="1">
    <citation type="submission" date="2021-01" db="EMBL/GenBank/DDBJ databases">
        <title>Genome Sequencing of Type Strains.</title>
        <authorList>
            <person name="Lemaire J.F."/>
            <person name="Inderbitzin P."/>
            <person name="Collins S.B."/>
            <person name="Wespe N."/>
            <person name="Knight-Connoni V."/>
        </authorList>
    </citation>
    <scope>NUCLEOTIDE SEQUENCE [LARGE SCALE GENOMIC DNA]</scope>
    <source>
        <strain evidence="2 3">DSM 23009</strain>
    </source>
</reference>
<dbReference type="RefSeq" id="WP_205725043.1">
    <property type="nucleotide sequence ID" value="NZ_JAFHKR010000038.1"/>
</dbReference>
<keyword evidence="3" id="KW-1185">Reference proteome</keyword>
<gene>
    <name evidence="2" type="ORF">JYA63_06865</name>
</gene>
<feature type="domain" description="Two component regulator three Y" evidence="1">
    <location>
        <begin position="265"/>
        <end position="317"/>
    </location>
</feature>
<proteinExistence type="predicted"/>
<dbReference type="Proteomes" id="UP001296923">
    <property type="component" value="Unassembled WGS sequence"/>
</dbReference>
<evidence type="ECO:0000313" key="2">
    <source>
        <dbReference type="EMBL" id="MBN3553978.1"/>
    </source>
</evidence>
<dbReference type="InterPro" id="IPR011123">
    <property type="entry name" value="Y_Y_Y"/>
</dbReference>